<keyword evidence="4 5" id="KW-0413">Isomerase</keyword>
<evidence type="ECO:0000256" key="3">
    <source>
        <dbReference type="ARBA" id="ARBA00022694"/>
    </source>
</evidence>
<dbReference type="Pfam" id="PF16198">
    <property type="entry name" value="TruB_C_2"/>
    <property type="match status" value="1"/>
</dbReference>
<comment type="catalytic activity">
    <reaction evidence="1 5">
        <text>uridine(55) in tRNA = pseudouridine(55) in tRNA</text>
        <dbReference type="Rhea" id="RHEA:42532"/>
        <dbReference type="Rhea" id="RHEA-COMP:10101"/>
        <dbReference type="Rhea" id="RHEA-COMP:10102"/>
        <dbReference type="ChEBI" id="CHEBI:65314"/>
        <dbReference type="ChEBI" id="CHEBI:65315"/>
        <dbReference type="EC" id="5.4.99.25"/>
    </reaction>
</comment>
<evidence type="ECO:0000256" key="2">
    <source>
        <dbReference type="ARBA" id="ARBA00005642"/>
    </source>
</evidence>
<feature type="active site" description="Nucleophile" evidence="5">
    <location>
        <position position="56"/>
    </location>
</feature>
<feature type="domain" description="Pseudouridine synthase II N-terminal" evidence="6">
    <location>
        <begin position="45"/>
        <end position="195"/>
    </location>
</feature>
<dbReference type="GO" id="GO:0160148">
    <property type="term" value="F:tRNA pseudouridine(55) synthase activity"/>
    <property type="evidence" value="ECO:0007669"/>
    <property type="project" value="UniProtKB-EC"/>
</dbReference>
<sequence length="237" mass="26102">MLLNILKPKGMTSHDVVDFVRRILEQKPAVAVLGRAAPAKARYGGRRRVGHAGTLDPFATGVLVVGVGREDTKKLSVITKNTEKEYIATLELGKTSSTGDPEGVIKPTITNLAKISFPRLSRVKDVLKEFKGEIEQTPPAYSAIKLKGIPAYKLARRGKSVKLPQRKVRIYELKLLSYEPPFLKIRVVCSAGTYIRSLAEDIGKKLGTGAYLIELERIRVGDFKIENSVPLAKLNPI</sequence>
<dbReference type="CDD" id="cd02573">
    <property type="entry name" value="PseudoU_synth_EcTruB"/>
    <property type="match status" value="1"/>
</dbReference>
<dbReference type="EC" id="5.4.99.25" evidence="5"/>
<dbReference type="Proteomes" id="UP000178065">
    <property type="component" value="Unassembled WGS sequence"/>
</dbReference>
<dbReference type="Gene3D" id="3.30.2350.10">
    <property type="entry name" value="Pseudouridine synthase"/>
    <property type="match status" value="1"/>
</dbReference>
<comment type="similarity">
    <text evidence="2 5">Belongs to the pseudouridine synthase TruB family. Type 1 subfamily.</text>
</comment>
<dbReference type="HAMAP" id="MF_01080">
    <property type="entry name" value="TruB_bact"/>
    <property type="match status" value="1"/>
</dbReference>
<evidence type="ECO:0000313" key="8">
    <source>
        <dbReference type="EMBL" id="OHA64605.1"/>
    </source>
</evidence>
<evidence type="ECO:0000256" key="4">
    <source>
        <dbReference type="ARBA" id="ARBA00023235"/>
    </source>
</evidence>
<name>A0A1G2QVG3_9BACT</name>
<evidence type="ECO:0000259" key="7">
    <source>
        <dbReference type="Pfam" id="PF16198"/>
    </source>
</evidence>
<dbReference type="Pfam" id="PF01509">
    <property type="entry name" value="TruB_N"/>
    <property type="match status" value="1"/>
</dbReference>
<comment type="caution">
    <text evidence="8">The sequence shown here is derived from an EMBL/GenBank/DDBJ whole genome shotgun (WGS) entry which is preliminary data.</text>
</comment>
<dbReference type="SUPFAM" id="SSF55120">
    <property type="entry name" value="Pseudouridine synthase"/>
    <property type="match status" value="1"/>
</dbReference>
<evidence type="ECO:0000313" key="9">
    <source>
        <dbReference type="Proteomes" id="UP000178065"/>
    </source>
</evidence>
<evidence type="ECO:0000256" key="5">
    <source>
        <dbReference type="HAMAP-Rule" id="MF_01080"/>
    </source>
</evidence>
<evidence type="ECO:0000256" key="1">
    <source>
        <dbReference type="ARBA" id="ARBA00000385"/>
    </source>
</evidence>
<dbReference type="InterPro" id="IPR014780">
    <property type="entry name" value="tRNA_psdUridine_synth_TruB"/>
</dbReference>
<protein>
    <recommendedName>
        <fullName evidence="5">tRNA pseudouridine synthase B</fullName>
        <ecNumber evidence="5">5.4.99.25</ecNumber>
    </recommendedName>
    <alternativeName>
        <fullName evidence="5">tRNA pseudouridine(55) synthase</fullName>
        <shortName evidence="5">Psi55 synthase</shortName>
    </alternativeName>
    <alternativeName>
        <fullName evidence="5">tRNA pseudouridylate synthase</fullName>
    </alternativeName>
    <alternativeName>
        <fullName evidence="5">tRNA-uridine isomerase</fullName>
    </alternativeName>
</protein>
<keyword evidence="3 5" id="KW-0819">tRNA processing</keyword>
<dbReference type="InterPro" id="IPR032819">
    <property type="entry name" value="TruB_C"/>
</dbReference>
<dbReference type="AlphaFoldDB" id="A0A1G2QVG3"/>
<dbReference type="GO" id="GO:0003723">
    <property type="term" value="F:RNA binding"/>
    <property type="evidence" value="ECO:0007669"/>
    <property type="project" value="InterPro"/>
</dbReference>
<feature type="domain" description="tRNA pseudouridylate synthase B C-terminal" evidence="7">
    <location>
        <begin position="196"/>
        <end position="234"/>
    </location>
</feature>
<gene>
    <name evidence="5" type="primary">truB</name>
    <name evidence="8" type="ORF">A2672_02810</name>
</gene>
<dbReference type="GO" id="GO:0031119">
    <property type="term" value="P:tRNA pseudouridine synthesis"/>
    <property type="evidence" value="ECO:0007669"/>
    <property type="project" value="UniProtKB-UniRule"/>
</dbReference>
<evidence type="ECO:0000259" key="6">
    <source>
        <dbReference type="Pfam" id="PF01509"/>
    </source>
</evidence>
<dbReference type="GO" id="GO:1990481">
    <property type="term" value="P:mRNA pseudouridine synthesis"/>
    <property type="evidence" value="ECO:0007669"/>
    <property type="project" value="TreeGrafter"/>
</dbReference>
<dbReference type="InterPro" id="IPR020103">
    <property type="entry name" value="PsdUridine_synth_cat_dom_sf"/>
</dbReference>
<proteinExistence type="inferred from homology"/>
<dbReference type="PANTHER" id="PTHR13767:SF2">
    <property type="entry name" value="PSEUDOURIDYLATE SYNTHASE TRUB1"/>
    <property type="match status" value="1"/>
</dbReference>
<dbReference type="STRING" id="1802448.A2672_02810"/>
<dbReference type="NCBIfam" id="TIGR00431">
    <property type="entry name" value="TruB"/>
    <property type="match status" value="1"/>
</dbReference>
<dbReference type="InterPro" id="IPR002501">
    <property type="entry name" value="PsdUridine_synth_N"/>
</dbReference>
<dbReference type="EMBL" id="MHTT01000031">
    <property type="protein sequence ID" value="OHA64605.1"/>
    <property type="molecule type" value="Genomic_DNA"/>
</dbReference>
<accession>A0A1G2QVG3</accession>
<comment type="function">
    <text evidence="5">Responsible for synthesis of pseudouridine from uracil-55 in the psi GC loop of transfer RNAs.</text>
</comment>
<reference evidence="8 9" key="1">
    <citation type="journal article" date="2016" name="Nat. Commun.">
        <title>Thousands of microbial genomes shed light on interconnected biogeochemical processes in an aquifer system.</title>
        <authorList>
            <person name="Anantharaman K."/>
            <person name="Brown C.T."/>
            <person name="Hug L.A."/>
            <person name="Sharon I."/>
            <person name="Castelle C.J."/>
            <person name="Probst A.J."/>
            <person name="Thomas B.C."/>
            <person name="Singh A."/>
            <person name="Wilkins M.J."/>
            <person name="Karaoz U."/>
            <person name="Brodie E.L."/>
            <person name="Williams K.H."/>
            <person name="Hubbard S.S."/>
            <person name="Banfield J.F."/>
        </authorList>
    </citation>
    <scope>NUCLEOTIDE SEQUENCE [LARGE SCALE GENOMIC DNA]</scope>
</reference>
<dbReference type="PANTHER" id="PTHR13767">
    <property type="entry name" value="TRNA-PSEUDOURIDINE SYNTHASE"/>
    <property type="match status" value="1"/>
</dbReference>
<organism evidence="8 9">
    <name type="scientific">Candidatus Wildermuthbacteria bacterium RIFCSPHIGHO2_01_FULL_49_22b</name>
    <dbReference type="NCBI Taxonomy" id="1802448"/>
    <lineage>
        <taxon>Bacteria</taxon>
        <taxon>Candidatus Wildermuthiibacteriota</taxon>
    </lineage>
</organism>